<evidence type="ECO:0008006" key="6">
    <source>
        <dbReference type="Google" id="ProtNLM"/>
    </source>
</evidence>
<evidence type="ECO:0000256" key="1">
    <source>
        <dbReference type="ARBA" id="ARBA00022729"/>
    </source>
</evidence>
<proteinExistence type="predicted"/>
<keyword evidence="2" id="KW-0812">Transmembrane</keyword>
<dbReference type="EMBL" id="SEOQ01000562">
    <property type="protein sequence ID" value="TFY60443.1"/>
    <property type="molecule type" value="Genomic_DNA"/>
</dbReference>
<dbReference type="Gene3D" id="2.40.40.10">
    <property type="entry name" value="RlpA-like domain"/>
    <property type="match status" value="1"/>
</dbReference>
<name>A0A4Y9YFG8_9AGAM</name>
<feature type="transmembrane region" description="Helical" evidence="2">
    <location>
        <begin position="405"/>
        <end position="423"/>
    </location>
</feature>
<dbReference type="CDD" id="cd22191">
    <property type="entry name" value="DPBB_RlpA_EXP_N-like"/>
    <property type="match status" value="1"/>
</dbReference>
<comment type="caution">
    <text evidence="4">The sequence shown here is derived from an EMBL/GenBank/DDBJ whole genome shotgun (WGS) entry which is preliminary data.</text>
</comment>
<dbReference type="PANTHER" id="PTHR31836">
    <property type="match status" value="1"/>
</dbReference>
<evidence type="ECO:0000313" key="4">
    <source>
        <dbReference type="EMBL" id="TFY60443.1"/>
    </source>
</evidence>
<feature type="transmembrane region" description="Helical" evidence="2">
    <location>
        <begin position="366"/>
        <end position="385"/>
    </location>
</feature>
<feature type="transmembrane region" description="Helical" evidence="2">
    <location>
        <begin position="469"/>
        <end position="492"/>
    </location>
</feature>
<dbReference type="PANTHER" id="PTHR31836:SF28">
    <property type="entry name" value="SRCR DOMAIN-CONTAINING PROTEIN-RELATED"/>
    <property type="match status" value="1"/>
</dbReference>
<gene>
    <name evidence="4" type="ORF">EVG20_g7413</name>
</gene>
<keyword evidence="2" id="KW-1133">Transmembrane helix</keyword>
<evidence type="ECO:0000313" key="5">
    <source>
        <dbReference type="Proteomes" id="UP000298327"/>
    </source>
</evidence>
<protein>
    <recommendedName>
        <fullName evidence="6">RlpA-like protein double-psi beta-barrel domain-containing protein</fullName>
    </recommendedName>
</protein>
<feature type="chain" id="PRO_5021244980" description="RlpA-like protein double-psi beta-barrel domain-containing protein" evidence="3">
    <location>
        <begin position="20"/>
        <end position="603"/>
    </location>
</feature>
<feature type="transmembrane region" description="Helical" evidence="2">
    <location>
        <begin position="286"/>
        <end position="305"/>
    </location>
</feature>
<keyword evidence="5" id="KW-1185">Reference proteome</keyword>
<evidence type="ECO:0000256" key="2">
    <source>
        <dbReference type="SAM" id="Phobius"/>
    </source>
</evidence>
<dbReference type="AlphaFoldDB" id="A0A4Y9YFG8"/>
<dbReference type="Proteomes" id="UP000298327">
    <property type="component" value="Unassembled WGS sequence"/>
</dbReference>
<dbReference type="InterPro" id="IPR051477">
    <property type="entry name" value="Expansin_CellWall"/>
</dbReference>
<dbReference type="SUPFAM" id="SSF50685">
    <property type="entry name" value="Barwin-like endoglucanases"/>
    <property type="match status" value="1"/>
</dbReference>
<dbReference type="OrthoDB" id="406505at2759"/>
<feature type="transmembrane region" description="Helical" evidence="2">
    <location>
        <begin position="325"/>
        <end position="346"/>
    </location>
</feature>
<keyword evidence="2" id="KW-0472">Membrane</keyword>
<feature type="transmembrane region" description="Helical" evidence="2">
    <location>
        <begin position="435"/>
        <end position="457"/>
    </location>
</feature>
<feature type="signal peptide" evidence="3">
    <location>
        <begin position="1"/>
        <end position="19"/>
    </location>
</feature>
<keyword evidence="1 3" id="KW-0732">Signal</keyword>
<feature type="transmembrane region" description="Helical" evidence="2">
    <location>
        <begin position="255"/>
        <end position="274"/>
    </location>
</feature>
<evidence type="ECO:0000256" key="3">
    <source>
        <dbReference type="SAM" id="SignalP"/>
    </source>
</evidence>
<dbReference type="InterPro" id="IPR036908">
    <property type="entry name" value="RlpA-like_sf"/>
</dbReference>
<sequence length="603" mass="65250">MFSVVRVLSLSALLTLAAAQNHTGTLFTFNPGLGACGFTNTSSQVVASVSETFFQGYPGATQNPNDNPLCAHSLNITSNGTVLTASIVDVCPTCPDFNIGLSPVGFEEFAPISQGIVNNVTWSVVTISTSFHAAHGSSERSSFGLSFISWDVEDHSRKHCLLPCRTLCYAGCGTWVCIKNMQSTIDKPCALLTLPLPTQDTLPSYPGPFCLLFVSTTPRDRLYLKLRMLSALEDSANSGLLTGGMPTTSQDDVPSIVFIALYAATSFLAAIRLLQYRGTPFFGMYIRMMAFEIIRLVTFIIRIVAAMNYSNALKGKGSFTQGYIIAEQVFLGIGFVVPTSTIVGLVETHSSRRDGETGEKKMLFRIMDLALLAAVILGIVAGTSFSSALTNNSDIHKVKVERTVSAVATMVVLILLVAYSVYLTKHPRLPRSTTAWLGITAALLLIVPIYRVVVIADPPSNSQATSTKIVFYVLQISFEWIVGLSLLVFDAISMFVETQYARGVSEEVNIDHDSDRSTDQRVSPTCANCSLVHYTAHLHCHRSVRMFGELNSSRVHQKGAAAARSLASVIEGASPWVGVRSSVGDLDPIDNKASRKTAAARRR</sequence>
<reference evidence="4 5" key="1">
    <citation type="submission" date="2019-02" db="EMBL/GenBank/DDBJ databases">
        <title>Genome sequencing of the rare red list fungi Dentipellis fragilis.</title>
        <authorList>
            <person name="Buettner E."/>
            <person name="Kellner H."/>
        </authorList>
    </citation>
    <scope>NUCLEOTIDE SEQUENCE [LARGE SCALE GENOMIC DNA]</scope>
    <source>
        <strain evidence="4 5">DSM 105465</strain>
    </source>
</reference>
<accession>A0A4Y9YFG8</accession>
<organism evidence="4 5">
    <name type="scientific">Dentipellis fragilis</name>
    <dbReference type="NCBI Taxonomy" id="205917"/>
    <lineage>
        <taxon>Eukaryota</taxon>
        <taxon>Fungi</taxon>
        <taxon>Dikarya</taxon>
        <taxon>Basidiomycota</taxon>
        <taxon>Agaricomycotina</taxon>
        <taxon>Agaricomycetes</taxon>
        <taxon>Russulales</taxon>
        <taxon>Hericiaceae</taxon>
        <taxon>Dentipellis</taxon>
    </lineage>
</organism>